<feature type="non-terminal residue" evidence="1">
    <location>
        <position position="1"/>
    </location>
</feature>
<organism evidence="1 2">
    <name type="scientific">Polyodon spathula</name>
    <name type="common">North American paddlefish</name>
    <name type="synonym">Squalus spathula</name>
    <dbReference type="NCBI Taxonomy" id="7913"/>
    <lineage>
        <taxon>Eukaryota</taxon>
        <taxon>Metazoa</taxon>
        <taxon>Chordata</taxon>
        <taxon>Craniata</taxon>
        <taxon>Vertebrata</taxon>
        <taxon>Euteleostomi</taxon>
        <taxon>Actinopterygii</taxon>
        <taxon>Chondrostei</taxon>
        <taxon>Acipenseriformes</taxon>
        <taxon>Polyodontidae</taxon>
        <taxon>Polyodon</taxon>
    </lineage>
</organism>
<dbReference type="Proteomes" id="UP001166093">
    <property type="component" value="Unassembled WGS sequence"/>
</dbReference>
<name>A0ABS2YG93_POLSP</name>
<evidence type="ECO:0000313" key="2">
    <source>
        <dbReference type="Proteomes" id="UP001166093"/>
    </source>
</evidence>
<protein>
    <submittedName>
        <fullName evidence="1">HARB1 nuclease</fullName>
    </submittedName>
</protein>
<dbReference type="EMBL" id="JAAWVQ010145856">
    <property type="protein sequence ID" value="MBN3285311.1"/>
    <property type="molecule type" value="Genomic_DNA"/>
</dbReference>
<proteinExistence type="predicted"/>
<feature type="non-terminal residue" evidence="1">
    <location>
        <position position="165"/>
    </location>
</feature>
<evidence type="ECO:0000313" key="1">
    <source>
        <dbReference type="EMBL" id="MBN3285311.1"/>
    </source>
</evidence>
<keyword evidence="2" id="KW-1185">Reference proteome</keyword>
<reference evidence="1" key="1">
    <citation type="journal article" date="2021" name="Cell">
        <title>Tracing the genetic footprints of vertebrate landing in non-teleost ray-finned fishes.</title>
        <authorList>
            <person name="Bi X."/>
            <person name="Wang K."/>
            <person name="Yang L."/>
            <person name="Pan H."/>
            <person name="Jiang H."/>
            <person name="Wei Q."/>
            <person name="Fang M."/>
            <person name="Yu H."/>
            <person name="Zhu C."/>
            <person name="Cai Y."/>
            <person name="He Y."/>
            <person name="Gan X."/>
            <person name="Zeng H."/>
            <person name="Yu D."/>
            <person name="Zhu Y."/>
            <person name="Jiang H."/>
            <person name="Qiu Q."/>
            <person name="Yang H."/>
            <person name="Zhang Y.E."/>
            <person name="Wang W."/>
            <person name="Zhu M."/>
            <person name="He S."/>
            <person name="Zhang G."/>
        </authorList>
    </citation>
    <scope>NUCLEOTIDE SEQUENCE</scope>
    <source>
        <strain evidence="1">Pddl_001</strain>
    </source>
</reference>
<accession>A0ABS2YG93</accession>
<comment type="caution">
    <text evidence="1">The sequence shown here is derived from an EMBL/GenBank/DDBJ whole genome shotgun (WGS) entry which is preliminary data.</text>
</comment>
<sequence length="165" mass="18568">QLFKFCDPFVSRQTRIHYTLSTEVQVLVTLRFIASGSFQNVLGDTLAMSKASVCCSTENVITALKNHTSQHIKWPAVREQQSIKEGFYLISGFPNVVGAVDGTYLFTPTWRVEEKYNANRGRTKQVIEQCIGSLKMRFRALHTSGSALQYLPEKCMKIIISTVIG</sequence>
<gene>
    <name evidence="1" type="primary">Harbi1_14</name>
    <name evidence="1" type="ORF">GTO93_0000862</name>
</gene>